<keyword evidence="3" id="KW-1185">Reference proteome</keyword>
<organism evidence="2 3">
    <name type="scientific">Malus baccata</name>
    <name type="common">Siberian crab apple</name>
    <name type="synonym">Pyrus baccata</name>
    <dbReference type="NCBI Taxonomy" id="106549"/>
    <lineage>
        <taxon>Eukaryota</taxon>
        <taxon>Viridiplantae</taxon>
        <taxon>Streptophyta</taxon>
        <taxon>Embryophyta</taxon>
        <taxon>Tracheophyta</taxon>
        <taxon>Spermatophyta</taxon>
        <taxon>Magnoliopsida</taxon>
        <taxon>eudicotyledons</taxon>
        <taxon>Gunneridae</taxon>
        <taxon>Pentapetalae</taxon>
        <taxon>rosids</taxon>
        <taxon>fabids</taxon>
        <taxon>Rosales</taxon>
        <taxon>Rosaceae</taxon>
        <taxon>Amygdaloideae</taxon>
        <taxon>Maleae</taxon>
        <taxon>Malus</taxon>
    </lineage>
</organism>
<dbReference type="AlphaFoldDB" id="A0A540LUS9"/>
<name>A0A540LUS9_MALBA</name>
<dbReference type="Proteomes" id="UP000315295">
    <property type="component" value="Unassembled WGS sequence"/>
</dbReference>
<proteinExistence type="predicted"/>
<evidence type="ECO:0000313" key="2">
    <source>
        <dbReference type="EMBL" id="TQD90255.1"/>
    </source>
</evidence>
<evidence type="ECO:0000313" key="3">
    <source>
        <dbReference type="Proteomes" id="UP000315295"/>
    </source>
</evidence>
<protein>
    <submittedName>
        <fullName evidence="2">Uncharacterized protein</fullName>
    </submittedName>
</protein>
<accession>A0A540LUS9</accession>
<feature type="region of interest" description="Disordered" evidence="1">
    <location>
        <begin position="1"/>
        <end position="88"/>
    </location>
</feature>
<comment type="caution">
    <text evidence="2">The sequence shown here is derived from an EMBL/GenBank/DDBJ whole genome shotgun (WGS) entry which is preliminary data.</text>
</comment>
<dbReference type="EMBL" id="VIEB01000457">
    <property type="protein sequence ID" value="TQD90255.1"/>
    <property type="molecule type" value="Genomic_DNA"/>
</dbReference>
<evidence type="ECO:0000256" key="1">
    <source>
        <dbReference type="SAM" id="MobiDB-lite"/>
    </source>
</evidence>
<sequence>MKSRTSFTDPVPRFDSNHRYRKAPATQARKASAPSLNFVLATEIGQPGASEAEDGELRGAEPGSSGSGGVGLRAAMVSGHAQGGKGGR</sequence>
<gene>
    <name evidence="2" type="ORF">C1H46_024172</name>
</gene>
<reference evidence="2 3" key="1">
    <citation type="journal article" date="2019" name="G3 (Bethesda)">
        <title>Sequencing of a Wild Apple (Malus baccata) Genome Unravels the Differences Between Cultivated and Wild Apple Species Regarding Disease Resistance and Cold Tolerance.</title>
        <authorList>
            <person name="Chen X."/>
        </authorList>
    </citation>
    <scope>NUCLEOTIDE SEQUENCE [LARGE SCALE GENOMIC DNA]</scope>
    <source>
        <strain evidence="3">cv. Shandingzi</strain>
        <tissue evidence="2">Leaves</tissue>
    </source>
</reference>